<evidence type="ECO:0000313" key="1">
    <source>
        <dbReference type="EMBL" id="KAJ8621684.1"/>
    </source>
</evidence>
<accession>A0ACC2KKL7</accession>
<dbReference type="EMBL" id="CM056818">
    <property type="protein sequence ID" value="KAJ8621684.1"/>
    <property type="molecule type" value="Genomic_DNA"/>
</dbReference>
<gene>
    <name evidence="1" type="ORF">MRB53_030213</name>
</gene>
<sequence length="544" mass="60585">MERLRSGSPVYVRQRSISSASGDSPVSSPARRHLRTGSSGSATFRRPQNTAARAAAQRLAQVMSHQSADDDDDEEDDGLALSSISVPAGRSSARSPSPKTAKKRSPSPATSAGRPSVAAKPIFIVPASKPFLKPQPVATFPEPSTVATTSEPPTVATTSELPATDNRREKRSSTPIDFGVVNGRETGNQRSASALQDEIDMLQEENESILEKLRLAEERCEEAETRARQFEKQVASFGEGVPLEARLLSRKESALQQKEAALKVEAETNIRNEEVTALRMEAECAREEASSVLDQLQEVESEIKSLRTMSQRMILSEEEMEEVVLKRCWLARYWKLCVRHGLYAEISGGKLEYWSSLAPLPLEVVLSAGQRAKEESSTGDGEERIRVPRDLNDLAGEGNIENMLLVDKGLRELASLKVEEAVVLAMAEHRRPYLDSKLQNEGHNPLEAFELSYEESEDVLFKQAWLIYFWRRAKNHAVELDIADDRLQFWINLSARSPTSHDAVDVERGIHELTKLGIESQLWEASRREIDDSVDHKTRADLDF</sequence>
<evidence type="ECO:0000313" key="2">
    <source>
        <dbReference type="Proteomes" id="UP001234297"/>
    </source>
</evidence>
<organism evidence="1 2">
    <name type="scientific">Persea americana</name>
    <name type="common">Avocado</name>
    <dbReference type="NCBI Taxonomy" id="3435"/>
    <lineage>
        <taxon>Eukaryota</taxon>
        <taxon>Viridiplantae</taxon>
        <taxon>Streptophyta</taxon>
        <taxon>Embryophyta</taxon>
        <taxon>Tracheophyta</taxon>
        <taxon>Spermatophyta</taxon>
        <taxon>Magnoliopsida</taxon>
        <taxon>Magnoliidae</taxon>
        <taxon>Laurales</taxon>
        <taxon>Lauraceae</taxon>
        <taxon>Persea</taxon>
    </lineage>
</organism>
<dbReference type="Proteomes" id="UP001234297">
    <property type="component" value="Chromosome 10"/>
</dbReference>
<name>A0ACC2KKL7_PERAE</name>
<keyword evidence="2" id="KW-1185">Reference proteome</keyword>
<protein>
    <submittedName>
        <fullName evidence="1">Uncharacterized protein</fullName>
    </submittedName>
</protein>
<reference evidence="1 2" key="1">
    <citation type="journal article" date="2022" name="Hortic Res">
        <title>A haplotype resolved chromosomal level avocado genome allows analysis of novel avocado genes.</title>
        <authorList>
            <person name="Nath O."/>
            <person name="Fletcher S.J."/>
            <person name="Hayward A."/>
            <person name="Shaw L.M."/>
            <person name="Masouleh A.K."/>
            <person name="Furtado A."/>
            <person name="Henry R.J."/>
            <person name="Mitter N."/>
        </authorList>
    </citation>
    <scope>NUCLEOTIDE SEQUENCE [LARGE SCALE GENOMIC DNA]</scope>
    <source>
        <strain evidence="2">cv. Hass</strain>
    </source>
</reference>
<proteinExistence type="predicted"/>
<comment type="caution">
    <text evidence="1">The sequence shown here is derived from an EMBL/GenBank/DDBJ whole genome shotgun (WGS) entry which is preliminary data.</text>
</comment>